<reference evidence="2 3" key="1">
    <citation type="submission" date="2022-12" db="EMBL/GenBank/DDBJ databases">
        <authorList>
            <person name="Muema E."/>
        </authorList>
    </citation>
    <scope>NUCLEOTIDE SEQUENCE [LARGE SCALE GENOMIC DNA]</scope>
    <source>
        <strain evidence="3">1330</strain>
    </source>
</reference>
<evidence type="ECO:0000313" key="2">
    <source>
        <dbReference type="EMBL" id="MEI9402511.1"/>
    </source>
</evidence>
<evidence type="ECO:0008006" key="4">
    <source>
        <dbReference type="Google" id="ProtNLM"/>
    </source>
</evidence>
<keyword evidence="3" id="KW-1185">Reference proteome</keyword>
<dbReference type="EMBL" id="JAPYKO010000005">
    <property type="protein sequence ID" value="MEI9402511.1"/>
    <property type="molecule type" value="Genomic_DNA"/>
</dbReference>
<protein>
    <recommendedName>
        <fullName evidence="4">MYM-type domain-containing protein</fullName>
    </recommendedName>
</protein>
<comment type="caution">
    <text evidence="2">The sequence shown here is derived from an EMBL/GenBank/DDBJ whole genome shotgun (WGS) entry which is preliminary data.</text>
</comment>
<proteinExistence type="predicted"/>
<organism evidence="2 3">
    <name type="scientific">Mesorhizobium argentiipisi</name>
    <dbReference type="NCBI Taxonomy" id="3015175"/>
    <lineage>
        <taxon>Bacteria</taxon>
        <taxon>Pseudomonadati</taxon>
        <taxon>Pseudomonadota</taxon>
        <taxon>Alphaproteobacteria</taxon>
        <taxon>Hyphomicrobiales</taxon>
        <taxon>Phyllobacteriaceae</taxon>
        <taxon>Mesorhizobium</taxon>
    </lineage>
</organism>
<feature type="compositionally biased region" description="Basic and acidic residues" evidence="1">
    <location>
        <begin position="56"/>
        <end position="69"/>
    </location>
</feature>
<feature type="region of interest" description="Disordered" evidence="1">
    <location>
        <begin position="56"/>
        <end position="76"/>
    </location>
</feature>
<accession>A0ABU8KA34</accession>
<evidence type="ECO:0000256" key="1">
    <source>
        <dbReference type="SAM" id="MobiDB-lite"/>
    </source>
</evidence>
<sequence>MKFSDNGYYLEEYTKCDNCGILLYRSPIRITVDGVHKRYCSDWCVDWDMKRESEIANQKRDAEGVEPRRQRAAAGK</sequence>
<gene>
    <name evidence="2" type="ORF">O7A05_10115</name>
</gene>
<evidence type="ECO:0000313" key="3">
    <source>
        <dbReference type="Proteomes" id="UP001366503"/>
    </source>
</evidence>
<name>A0ABU8KA34_9HYPH</name>
<dbReference type="Proteomes" id="UP001366503">
    <property type="component" value="Unassembled WGS sequence"/>
</dbReference>
<dbReference type="RefSeq" id="WP_337092876.1">
    <property type="nucleotide sequence ID" value="NZ_JAPYKO010000005.1"/>
</dbReference>